<feature type="region of interest" description="Disordered" evidence="16">
    <location>
        <begin position="66"/>
        <end position="88"/>
    </location>
</feature>
<evidence type="ECO:0000259" key="17">
    <source>
        <dbReference type="PROSITE" id="PS50003"/>
    </source>
</evidence>
<feature type="region of interest" description="Disordered" evidence="16">
    <location>
        <begin position="949"/>
        <end position="1183"/>
    </location>
</feature>
<dbReference type="GO" id="GO:0003924">
    <property type="term" value="F:GTPase activity"/>
    <property type="evidence" value="ECO:0007669"/>
    <property type="project" value="InterPro"/>
</dbReference>
<evidence type="ECO:0000256" key="1">
    <source>
        <dbReference type="ARBA" id="ARBA00022473"/>
    </source>
</evidence>
<keyword evidence="4" id="KW-0732">Signal</keyword>
<feature type="compositionally biased region" description="Basic and acidic residues" evidence="16">
    <location>
        <begin position="1081"/>
        <end position="1093"/>
    </location>
</feature>
<keyword evidence="9" id="KW-0472">Membrane</keyword>
<dbReference type="PANTHER" id="PTHR12953:SF0">
    <property type="entry name" value="SUN DOMAIN-CONTAINING OSSIFICATION FACTOR"/>
    <property type="match status" value="1"/>
</dbReference>
<dbReference type="InterPro" id="IPR003130">
    <property type="entry name" value="GED"/>
</dbReference>
<feature type="compositionally biased region" description="Basic and acidic residues" evidence="16">
    <location>
        <begin position="373"/>
        <end position="389"/>
    </location>
</feature>
<keyword evidence="10" id="KW-0325">Glycoprotein</keyword>
<dbReference type="InterPro" id="IPR001849">
    <property type="entry name" value="PH_domain"/>
</dbReference>
<evidence type="ECO:0000256" key="8">
    <source>
        <dbReference type="ARBA" id="ARBA00023054"/>
    </source>
</evidence>
<dbReference type="Gene3D" id="2.30.29.30">
    <property type="entry name" value="Pleckstrin-homology domain (PH domain)/Phosphotyrosine-binding domain (PTB)"/>
    <property type="match status" value="1"/>
</dbReference>
<evidence type="ECO:0000256" key="3">
    <source>
        <dbReference type="ARBA" id="ARBA00022692"/>
    </source>
</evidence>
<dbReference type="Pfam" id="PF07738">
    <property type="entry name" value="Sad1_UNC"/>
    <property type="match status" value="1"/>
</dbReference>
<dbReference type="GO" id="GO:0034975">
    <property type="term" value="P:protein folding in endoplasmic reticulum"/>
    <property type="evidence" value="ECO:0007669"/>
    <property type="project" value="TreeGrafter"/>
</dbReference>
<dbReference type="Ensembl" id="ENSOMYT00000061499.2">
    <property type="protein sequence ID" value="ENSOMYP00000056492.2"/>
    <property type="gene ID" value="ENSOMYG00000025647.2"/>
</dbReference>
<feature type="region of interest" description="Disordered" evidence="16">
    <location>
        <begin position="799"/>
        <end position="872"/>
    </location>
</feature>
<feature type="compositionally biased region" description="Polar residues" evidence="16">
    <location>
        <begin position="1034"/>
        <end position="1065"/>
    </location>
</feature>
<keyword evidence="1" id="KW-0217">Developmental protein</keyword>
<dbReference type="GO" id="GO:0001503">
    <property type="term" value="P:ossification"/>
    <property type="evidence" value="ECO:0007669"/>
    <property type="project" value="UniProtKB-KW"/>
</dbReference>
<feature type="compositionally biased region" description="Low complexity" evidence="16">
    <location>
        <begin position="417"/>
        <end position="447"/>
    </location>
</feature>
<dbReference type="InterPro" id="IPR011993">
    <property type="entry name" value="PH-like_dom_sf"/>
</dbReference>
<sequence>MLPLDNLKVRDVEKGFMSSKHAFAIFNTEQRNVYKDNRFLELACDTQDEVDSWRASLLRAGVYPERSSNVESEGGGTSSSSQDNFSMDPQLERKVETIRNLVDSYMAIVNKCIRDLMPKTIMHLMISNVKDFINAELLAQLYSAEDQGALMDESQEQVQRRDEVLRTHQSLKEALAIIGDISTTTISTPMPPPVNDWRGGGGNRSPPTSPTGSRRMSSGQRPSPGGGRGAPHPPNRPGPLGPFNNSADSPQIPSRPNRAPPNIPRHPTKYVGCTEQPPEARSMPAPAQDSSGEEDLGDKSHHRGVVQVEEGWGSQYVQYLSEDEVLPEGEEVDTQQQGLEEEEAAETPGTEVDDEEHVKCGDVSQTLDLEDSVAEKEQETARPEARPEAEQPPPEAVVTQEQKPTPASDLSPPPSAPALNPIPEDPSSTPSSSSSVPEEIVSDVPLSDSSDADLAIADCEAGETNPFEGTLTSLPVVLENTSNALGKGTKTDIDPPPAQAGQALVGLAQGANASHMLKEQGLISHIATETVPSVATKDPEDNPTFDEWKKKMMEVETEKTQATHTSTNGGSHAVKKVQKNFNNYASVECGAKILGSNPEAKSTSAILMESMDHYMLNPCSNKIWFIIELCDPIQVKQLDIANFELFSSTPKDFLVSISDRYPTNKWVKRGTFHARDERTVQSFPLDEHLYTKYVKMFTKYIKVELVSHHGSEHFCPLSLVRVFGTSMVEEYEEIADPLDRPEDQDGDQDDHLDYPSGYVPVEDEASNDLIGSAKDVILNMVNNIKVNVLGGGPGEGNFSGQAVNMTASESSSDPDTTSAVSPVPDTVGVEQSEEPEHPVTTTEDHTPEPPTPEPPVTKEPKLENLTGEEPVVTPIEEGEVQSIVTMLEKEEEEKEEEGRDREVHHCPGLRQQESLDYCGPSSSYPCSCSASFQEYLLHQCSVQRTCTSQEREPEAPPVPGTSITPSQHLTISPTATQTPQQPHTLGEQPQEREASSALGERAASPTQAPPHLPWVETEVVGEREPSTELPHLEPSQTSILPRASSTDIASSATRPTPTMEPSHQASAKDLPGQKQPATGAEKNREVQQEENRRPFPTVTTTTSSPSGPLEQSWKAPVERPCPDVQPAKQDIPVIHTPHVSDPLLHPLPTVSTLTEQQQQPPAPTAEPESAAGSGNTTPGESRSVPVVVMTEPPSRGQAVATETKGEAELVEEILFTSSPNGNGQQLLPPPSPSDFYAELHKPTEQANGNPMHGSTSQKESVFMRLNNRIKALEMNMSLSGRYLEQLSQRYRRQMEEMQRAFNKTIIKLQNTSRIAEEQDQRQTESIQSLQGQLEDITQLVLNLSVGVSQLQSQVSERQSYLLLCLVLCLFLGLLLCVQHSRMSAIDPPSTDPAPPIPKSYSYCCPERRYWEYEDMSLKRGMSYPLLHSGSFQLPTTEGPESPYTVEPLSFLPANKKVWME</sequence>
<evidence type="ECO:0000259" key="18">
    <source>
        <dbReference type="PROSITE" id="PS51388"/>
    </source>
</evidence>
<feature type="region of interest" description="Disordered" evidence="16">
    <location>
        <begin position="735"/>
        <end position="765"/>
    </location>
</feature>
<comment type="subcellular location">
    <subcellularLocation>
        <location evidence="11">Rough endoplasmic reticulum membrane</location>
        <topology evidence="11">Single-pass type I membrane protein</topology>
    </subcellularLocation>
</comment>
<evidence type="ECO:0000256" key="7">
    <source>
        <dbReference type="ARBA" id="ARBA00022989"/>
    </source>
</evidence>
<feature type="compositionally biased region" description="Low complexity" evidence="16">
    <location>
        <begin position="396"/>
        <end position="410"/>
    </location>
</feature>
<keyword evidence="5" id="KW-0256">Endoplasmic reticulum</keyword>
<feature type="domain" description="SUN" evidence="19">
    <location>
        <begin position="554"/>
        <end position="727"/>
    </location>
</feature>
<feature type="compositionally biased region" description="Basic and acidic residues" evidence="16">
    <location>
        <begin position="737"/>
        <end position="753"/>
    </location>
</feature>
<dbReference type="GeneTree" id="ENSGT00390000013502"/>
<dbReference type="PANTHER" id="PTHR12953">
    <property type="entry name" value="MEMBRANE PROTEIN CH1 RELATED"/>
    <property type="match status" value="1"/>
</dbReference>
<evidence type="ECO:0000256" key="2">
    <source>
        <dbReference type="ARBA" id="ARBA00022553"/>
    </source>
</evidence>
<evidence type="ECO:0000256" key="15">
    <source>
        <dbReference type="ARBA" id="ARBA00081911"/>
    </source>
</evidence>
<feature type="compositionally biased region" description="Polar residues" evidence="16">
    <location>
        <begin position="799"/>
        <end position="820"/>
    </location>
</feature>
<evidence type="ECO:0000256" key="12">
    <source>
        <dbReference type="ARBA" id="ARBA00055064"/>
    </source>
</evidence>
<feature type="domain" description="GED" evidence="18">
    <location>
        <begin position="95"/>
        <end position="186"/>
    </location>
</feature>
<name>A0A8C7RPB7_ONCMY</name>
<feature type="domain" description="PH" evidence="17">
    <location>
        <begin position="1"/>
        <end position="62"/>
    </location>
</feature>
<evidence type="ECO:0000256" key="5">
    <source>
        <dbReference type="ARBA" id="ARBA00022824"/>
    </source>
</evidence>
<accession>A0A8C7RPB7</accession>
<dbReference type="GO" id="GO:0046850">
    <property type="term" value="P:regulation of bone remodeling"/>
    <property type="evidence" value="ECO:0007669"/>
    <property type="project" value="TreeGrafter"/>
</dbReference>
<reference evidence="20" key="2">
    <citation type="submission" date="2025-08" db="UniProtKB">
        <authorList>
            <consortium name="Ensembl"/>
        </authorList>
    </citation>
    <scope>IDENTIFICATION</scope>
</reference>
<feature type="compositionally biased region" description="Low complexity" evidence="16">
    <location>
        <begin position="1094"/>
        <end position="1106"/>
    </location>
</feature>
<keyword evidence="6" id="KW-0892">Osteogenesis</keyword>
<evidence type="ECO:0000256" key="16">
    <source>
        <dbReference type="SAM" id="MobiDB-lite"/>
    </source>
</evidence>
<evidence type="ECO:0000256" key="9">
    <source>
        <dbReference type="ARBA" id="ARBA00023136"/>
    </source>
</evidence>
<evidence type="ECO:0000256" key="13">
    <source>
        <dbReference type="ARBA" id="ARBA00067685"/>
    </source>
</evidence>
<feature type="region of interest" description="Disordered" evidence="16">
    <location>
        <begin position="182"/>
        <end position="447"/>
    </location>
</feature>
<dbReference type="GO" id="GO:0005525">
    <property type="term" value="F:GTP binding"/>
    <property type="evidence" value="ECO:0007669"/>
    <property type="project" value="UniProtKB-KW"/>
</dbReference>
<dbReference type="GO" id="GO:0030867">
    <property type="term" value="C:rough endoplasmic reticulum membrane"/>
    <property type="evidence" value="ECO:0007669"/>
    <property type="project" value="UniProtKB-SubCell"/>
</dbReference>
<dbReference type="Proteomes" id="UP000694395">
    <property type="component" value="Chromosome 28"/>
</dbReference>
<feature type="compositionally biased region" description="Polar residues" evidence="16">
    <location>
        <begin position="961"/>
        <end position="972"/>
    </location>
</feature>
<feature type="compositionally biased region" description="Basic and acidic residues" evidence="16">
    <location>
        <begin position="834"/>
        <end position="847"/>
    </location>
</feature>
<keyword evidence="2" id="KW-0597">Phosphoprotein</keyword>
<evidence type="ECO:0000256" key="11">
    <source>
        <dbReference type="ARBA" id="ARBA00034697"/>
    </source>
</evidence>
<feature type="compositionally biased region" description="Low complexity" evidence="16">
    <location>
        <begin position="973"/>
        <end position="982"/>
    </location>
</feature>
<reference evidence="20" key="1">
    <citation type="submission" date="2020-07" db="EMBL/GenBank/DDBJ databases">
        <title>A long reads based de novo assembly of the rainbow trout Arlee double haploid line genome.</title>
        <authorList>
            <person name="Gao G."/>
            <person name="Palti Y."/>
        </authorList>
    </citation>
    <scope>NUCLEOTIDE SEQUENCE [LARGE SCALE GENOMIC DNA]</scope>
</reference>
<feature type="region of interest" description="Disordered" evidence="16">
    <location>
        <begin position="888"/>
        <end position="907"/>
    </location>
</feature>
<dbReference type="InterPro" id="IPR012919">
    <property type="entry name" value="SUN_dom"/>
</dbReference>
<reference evidence="20" key="3">
    <citation type="submission" date="2025-09" db="UniProtKB">
        <authorList>
            <consortium name="Ensembl"/>
        </authorList>
    </citation>
    <scope>IDENTIFICATION</scope>
</reference>
<dbReference type="Gene3D" id="1.20.120.1240">
    <property type="entry name" value="Dynamin, middle domain"/>
    <property type="match status" value="1"/>
</dbReference>
<dbReference type="PROSITE" id="PS50003">
    <property type="entry name" value="PH_DOMAIN"/>
    <property type="match status" value="1"/>
</dbReference>
<dbReference type="InterPro" id="IPR045120">
    <property type="entry name" value="Suco/Slp1-like"/>
</dbReference>
<evidence type="ECO:0000256" key="10">
    <source>
        <dbReference type="ARBA" id="ARBA00023180"/>
    </source>
</evidence>
<protein>
    <recommendedName>
        <fullName evidence="13">SUN domain-containing ossification factor</fullName>
    </recommendedName>
    <alternativeName>
        <fullName evidence="15">Membrane protein CH1</fullName>
    </alternativeName>
    <alternativeName>
        <fullName evidence="14">SUN-like protein 1</fullName>
    </alternativeName>
</protein>
<dbReference type="SUPFAM" id="SSF50729">
    <property type="entry name" value="PH domain-like"/>
    <property type="match status" value="1"/>
</dbReference>
<dbReference type="SMART" id="SM00302">
    <property type="entry name" value="GED"/>
    <property type="match status" value="1"/>
</dbReference>
<evidence type="ECO:0000259" key="19">
    <source>
        <dbReference type="PROSITE" id="PS51469"/>
    </source>
</evidence>
<feature type="compositionally biased region" description="Polar residues" evidence="16">
    <location>
        <begin position="243"/>
        <end position="254"/>
    </location>
</feature>
<evidence type="ECO:0000256" key="4">
    <source>
        <dbReference type="ARBA" id="ARBA00022729"/>
    </source>
</evidence>
<dbReference type="Pfam" id="PF02212">
    <property type="entry name" value="GED"/>
    <property type="match status" value="1"/>
</dbReference>
<proteinExistence type="predicted"/>
<feature type="compositionally biased region" description="Pro residues" evidence="16">
    <location>
        <begin position="231"/>
        <end position="240"/>
    </location>
</feature>
<evidence type="ECO:0000256" key="14">
    <source>
        <dbReference type="ARBA" id="ARBA00075366"/>
    </source>
</evidence>
<feature type="compositionally biased region" description="Low complexity" evidence="16">
    <location>
        <begin position="212"/>
        <end position="223"/>
    </location>
</feature>
<dbReference type="FunFam" id="2.60.120.260:FF:000024">
    <property type="entry name" value="SUN domain containing ossification factor"/>
    <property type="match status" value="1"/>
</dbReference>
<keyword evidence="7" id="KW-1133">Transmembrane helix</keyword>
<dbReference type="Gene3D" id="2.60.120.260">
    <property type="entry name" value="Galactose-binding domain-like"/>
    <property type="match status" value="1"/>
</dbReference>
<feature type="compositionally biased region" description="Low complexity" evidence="16">
    <location>
        <begin position="1154"/>
        <end position="1171"/>
    </location>
</feature>
<dbReference type="InterPro" id="IPR020850">
    <property type="entry name" value="GED_dom"/>
</dbReference>
<feature type="region of interest" description="Disordered" evidence="16">
    <location>
        <begin position="1217"/>
        <end position="1237"/>
    </location>
</feature>
<keyword evidence="8" id="KW-0175">Coiled coil</keyword>
<evidence type="ECO:0000313" key="21">
    <source>
        <dbReference type="Proteomes" id="UP000694395"/>
    </source>
</evidence>
<organism evidence="20 21">
    <name type="scientific">Oncorhynchus mykiss</name>
    <name type="common">Rainbow trout</name>
    <name type="synonym">Salmo gairdneri</name>
    <dbReference type="NCBI Taxonomy" id="8022"/>
    <lineage>
        <taxon>Eukaryota</taxon>
        <taxon>Metazoa</taxon>
        <taxon>Chordata</taxon>
        <taxon>Craniata</taxon>
        <taxon>Vertebrata</taxon>
        <taxon>Euteleostomi</taxon>
        <taxon>Actinopterygii</taxon>
        <taxon>Neopterygii</taxon>
        <taxon>Teleostei</taxon>
        <taxon>Protacanthopterygii</taxon>
        <taxon>Salmoniformes</taxon>
        <taxon>Salmonidae</taxon>
        <taxon>Salmoninae</taxon>
        <taxon>Oncorhynchus</taxon>
    </lineage>
</organism>
<dbReference type="PROSITE" id="PS51469">
    <property type="entry name" value="SUN"/>
    <property type="match status" value="1"/>
</dbReference>
<keyword evidence="3" id="KW-0812">Transmembrane</keyword>
<feature type="compositionally biased region" description="Basic and acidic residues" evidence="16">
    <location>
        <begin position="896"/>
        <end position="905"/>
    </location>
</feature>
<comment type="function">
    <text evidence="12">Required for bone modeling during late embryogenesis. Regulates type I collagen synthesis in osteoblasts during their postnatal maturation.</text>
</comment>
<evidence type="ECO:0000313" key="20">
    <source>
        <dbReference type="Ensembl" id="ENSOMYP00000056492.2"/>
    </source>
</evidence>
<feature type="compositionally biased region" description="Acidic residues" evidence="16">
    <location>
        <begin position="321"/>
        <end position="355"/>
    </location>
</feature>
<evidence type="ECO:0000256" key="6">
    <source>
        <dbReference type="ARBA" id="ARBA00022855"/>
    </source>
</evidence>
<keyword evidence="21" id="KW-1185">Reference proteome</keyword>
<dbReference type="PROSITE" id="PS51388">
    <property type="entry name" value="GED"/>
    <property type="match status" value="1"/>
</dbReference>